<dbReference type="SUPFAM" id="SSF55469">
    <property type="entry name" value="FMN-dependent nitroreductase-like"/>
    <property type="match status" value="1"/>
</dbReference>
<dbReference type="Gene3D" id="3.40.109.10">
    <property type="entry name" value="NADH Oxidase"/>
    <property type="match status" value="1"/>
</dbReference>
<reference evidence="3" key="1">
    <citation type="journal article" date="2019" name="J. Bacteriol.">
        <title>A Mutagenic Screen Identifies a TonB-Dependent Receptor Required for the Lanthanide Metal Switch in the Type I Methanotroph 'Methylotuvimicrobium buryatense' 5GB1C.</title>
        <authorList>
            <person name="Groom J.D."/>
            <person name="Ford S.M."/>
            <person name="Pesesky M.W."/>
            <person name="Lidstrom M.E."/>
        </authorList>
    </citation>
    <scope>NUCLEOTIDE SEQUENCE [LARGE SCALE GENOMIC DNA]</scope>
    <source>
        <strain evidence="3">5GB1C</strain>
    </source>
</reference>
<feature type="domain" description="Nitroreductase" evidence="1">
    <location>
        <begin position="39"/>
        <end position="210"/>
    </location>
</feature>
<evidence type="ECO:0000259" key="1">
    <source>
        <dbReference type="Pfam" id="PF00881"/>
    </source>
</evidence>
<protein>
    <submittedName>
        <fullName evidence="2">SagB/ThcOx family dehydrogenase</fullName>
    </submittedName>
</protein>
<dbReference type="STRING" id="675511.GCA_000341735_02649"/>
<dbReference type="NCBIfam" id="TIGR03605">
    <property type="entry name" value="antibiot_sagB"/>
    <property type="match status" value="1"/>
</dbReference>
<dbReference type="GO" id="GO:0016491">
    <property type="term" value="F:oxidoreductase activity"/>
    <property type="evidence" value="ECO:0007669"/>
    <property type="project" value="InterPro"/>
</dbReference>
<dbReference type="EMBL" id="CP035467">
    <property type="protein sequence ID" value="QCW81122.1"/>
    <property type="molecule type" value="Genomic_DNA"/>
</dbReference>
<dbReference type="AlphaFoldDB" id="A0A4P9UIY6"/>
<gene>
    <name evidence="2" type="ORF">EQU24_01770</name>
</gene>
<dbReference type="OrthoDB" id="3723182at2"/>
<dbReference type="PANTHER" id="PTHR43745:SF2">
    <property type="entry name" value="NITROREDUCTASE MJ1384-RELATED"/>
    <property type="match status" value="1"/>
</dbReference>
<dbReference type="KEGG" id="mbur:EQU24_01770"/>
<keyword evidence="3" id="KW-1185">Reference proteome</keyword>
<name>A0A4P9UIY6_METBY</name>
<sequence length="213" mass="23197">MNSIGLIPMVLFSQAIAFDETIHLPQAKVVGSMSLEQSIAARRSIRAFAAKTLSIEQIGQLLWAAQGITDTKGGLRAAPSAGALYPLETYVVLPAGIYRYIPERHELKRTVEGDRRSELQKAALDQDSVGSAPAVFVFTAVFERTSIKYRERANLYVPIEVGHAAQNLLLQATAQGLAGVPIGAFNDKRVAEALKLPKDQRPLYLLPLGYPVQ</sequence>
<dbReference type="RefSeq" id="WP_138767061.1">
    <property type="nucleotide sequence ID" value="NZ_CP035467.1"/>
</dbReference>
<dbReference type="InterPro" id="IPR020051">
    <property type="entry name" value="SagB-type_dehydrogenase"/>
</dbReference>
<dbReference type="InterPro" id="IPR052544">
    <property type="entry name" value="Bacteriocin_Proc_Enz"/>
</dbReference>
<accession>A0A4P9UIY6</accession>
<evidence type="ECO:0000313" key="3">
    <source>
        <dbReference type="Proteomes" id="UP000305881"/>
    </source>
</evidence>
<evidence type="ECO:0000313" key="2">
    <source>
        <dbReference type="EMBL" id="QCW81122.1"/>
    </source>
</evidence>
<organism evidence="2 3">
    <name type="scientific">Methylotuvimicrobium buryatense</name>
    <name type="common">Methylomicrobium buryatense</name>
    <dbReference type="NCBI Taxonomy" id="95641"/>
    <lineage>
        <taxon>Bacteria</taxon>
        <taxon>Pseudomonadati</taxon>
        <taxon>Pseudomonadota</taxon>
        <taxon>Gammaproteobacteria</taxon>
        <taxon>Methylococcales</taxon>
        <taxon>Methylococcaceae</taxon>
        <taxon>Methylotuvimicrobium</taxon>
    </lineage>
</organism>
<dbReference type="Pfam" id="PF00881">
    <property type="entry name" value="Nitroreductase"/>
    <property type="match status" value="1"/>
</dbReference>
<dbReference type="InterPro" id="IPR029479">
    <property type="entry name" value="Nitroreductase"/>
</dbReference>
<proteinExistence type="predicted"/>
<dbReference type="CDD" id="cd02142">
    <property type="entry name" value="McbC_SagB-like_oxidoreductase"/>
    <property type="match status" value="1"/>
</dbReference>
<dbReference type="InterPro" id="IPR000415">
    <property type="entry name" value="Nitroreductase-like"/>
</dbReference>
<dbReference type="PANTHER" id="PTHR43745">
    <property type="entry name" value="NITROREDUCTASE MJ1384-RELATED"/>
    <property type="match status" value="1"/>
</dbReference>
<dbReference type="Proteomes" id="UP000305881">
    <property type="component" value="Chromosome"/>
</dbReference>